<reference evidence="2" key="1">
    <citation type="journal article" date="2021" name="Sci. Rep.">
        <title>Diploid genomic architecture of Nitzschia inconspicua, an elite biomass production diatom.</title>
        <authorList>
            <person name="Oliver A."/>
            <person name="Podell S."/>
            <person name="Pinowska A."/>
            <person name="Traller J.C."/>
            <person name="Smith S.R."/>
            <person name="McClure R."/>
            <person name="Beliaev A."/>
            <person name="Bohutskyi P."/>
            <person name="Hill E.A."/>
            <person name="Rabines A."/>
            <person name="Zheng H."/>
            <person name="Allen L.Z."/>
            <person name="Kuo A."/>
            <person name="Grigoriev I.V."/>
            <person name="Allen A.E."/>
            <person name="Hazlebeck D."/>
            <person name="Allen E.E."/>
        </authorList>
    </citation>
    <scope>NUCLEOTIDE SEQUENCE</scope>
    <source>
        <strain evidence="2">Hildebrandi</strain>
    </source>
</reference>
<dbReference type="AlphaFoldDB" id="A0A9K3Q2I6"/>
<accession>A0A9K3Q2I6</accession>
<comment type="caution">
    <text evidence="2">The sequence shown here is derived from an EMBL/GenBank/DDBJ whole genome shotgun (WGS) entry which is preliminary data.</text>
</comment>
<name>A0A9K3Q2I6_9STRA</name>
<evidence type="ECO:0000313" key="2">
    <source>
        <dbReference type="EMBL" id="KAG7368548.1"/>
    </source>
</evidence>
<protein>
    <submittedName>
        <fullName evidence="2">Uncharacterized protein</fullName>
    </submittedName>
</protein>
<feature type="compositionally biased region" description="Basic and acidic residues" evidence="1">
    <location>
        <begin position="78"/>
        <end position="88"/>
    </location>
</feature>
<dbReference type="Proteomes" id="UP000693970">
    <property type="component" value="Unassembled WGS sequence"/>
</dbReference>
<proteinExistence type="predicted"/>
<sequence length="133" mass="14925">MKGLVVSTGVDDDSVEDAFEASVLTEAILQRDRDLVGNEDDDVQFTDANAIHGLDPDAVDLEEKIPKPPDDCPPPPALKEDKNERPFETVDNPGGWDRYFFVPRFDKKSGLYQHHSTPTKCRPDSWTQSSFSF</sequence>
<evidence type="ECO:0000256" key="1">
    <source>
        <dbReference type="SAM" id="MobiDB-lite"/>
    </source>
</evidence>
<feature type="region of interest" description="Disordered" evidence="1">
    <location>
        <begin position="63"/>
        <end position="91"/>
    </location>
</feature>
<evidence type="ECO:0000313" key="3">
    <source>
        <dbReference type="Proteomes" id="UP000693970"/>
    </source>
</evidence>
<feature type="region of interest" description="Disordered" evidence="1">
    <location>
        <begin position="111"/>
        <end position="133"/>
    </location>
</feature>
<organism evidence="2 3">
    <name type="scientific">Nitzschia inconspicua</name>
    <dbReference type="NCBI Taxonomy" id="303405"/>
    <lineage>
        <taxon>Eukaryota</taxon>
        <taxon>Sar</taxon>
        <taxon>Stramenopiles</taxon>
        <taxon>Ochrophyta</taxon>
        <taxon>Bacillariophyta</taxon>
        <taxon>Bacillariophyceae</taxon>
        <taxon>Bacillariophycidae</taxon>
        <taxon>Bacillariales</taxon>
        <taxon>Bacillariaceae</taxon>
        <taxon>Nitzschia</taxon>
    </lineage>
</organism>
<feature type="compositionally biased region" description="Polar residues" evidence="1">
    <location>
        <begin position="114"/>
        <end position="133"/>
    </location>
</feature>
<reference evidence="2" key="2">
    <citation type="submission" date="2021-04" db="EMBL/GenBank/DDBJ databases">
        <authorList>
            <person name="Podell S."/>
        </authorList>
    </citation>
    <scope>NUCLEOTIDE SEQUENCE</scope>
    <source>
        <strain evidence="2">Hildebrandi</strain>
    </source>
</reference>
<keyword evidence="3" id="KW-1185">Reference proteome</keyword>
<gene>
    <name evidence="2" type="ORF">IV203_031291</name>
</gene>
<dbReference type="EMBL" id="JAGRRH010000006">
    <property type="protein sequence ID" value="KAG7368548.1"/>
    <property type="molecule type" value="Genomic_DNA"/>
</dbReference>